<evidence type="ECO:0000259" key="5">
    <source>
        <dbReference type="PROSITE" id="PS50937"/>
    </source>
</evidence>
<dbReference type="Pfam" id="PF07739">
    <property type="entry name" value="TipAS"/>
    <property type="match status" value="1"/>
</dbReference>
<dbReference type="PROSITE" id="PS50937">
    <property type="entry name" value="HTH_MERR_2"/>
    <property type="match status" value="1"/>
</dbReference>
<dbReference type="PRINTS" id="PR00040">
    <property type="entry name" value="HTHMERR"/>
</dbReference>
<dbReference type="PANTHER" id="PTHR30204">
    <property type="entry name" value="REDOX-CYCLING DRUG-SENSING TRANSCRIPTIONAL ACTIVATOR SOXR"/>
    <property type="match status" value="1"/>
</dbReference>
<dbReference type="Pfam" id="PF13411">
    <property type="entry name" value="MerR_1"/>
    <property type="match status" value="1"/>
</dbReference>
<accession>A0A1M5XQY5</accession>
<dbReference type="CDD" id="cd01106">
    <property type="entry name" value="HTH_TipAL-Mta"/>
    <property type="match status" value="1"/>
</dbReference>
<dbReference type="GO" id="GO:0003677">
    <property type="term" value="F:DNA binding"/>
    <property type="evidence" value="ECO:0007669"/>
    <property type="project" value="UniProtKB-KW"/>
</dbReference>
<dbReference type="RefSeq" id="WP_072832253.1">
    <property type="nucleotide sequence ID" value="NZ_FQXP01000009.1"/>
</dbReference>
<dbReference type="GO" id="GO:0003700">
    <property type="term" value="F:DNA-binding transcription factor activity"/>
    <property type="evidence" value="ECO:0007669"/>
    <property type="project" value="InterPro"/>
</dbReference>
<reference evidence="6 7" key="1">
    <citation type="submission" date="2016-11" db="EMBL/GenBank/DDBJ databases">
        <authorList>
            <person name="Jaros S."/>
            <person name="Januszkiewicz K."/>
            <person name="Wedrychowicz H."/>
        </authorList>
    </citation>
    <scope>NUCLEOTIDE SEQUENCE [LARGE SCALE GENOMIC DNA]</scope>
    <source>
        <strain evidence="6 7">DSM 3089</strain>
    </source>
</reference>
<evidence type="ECO:0000256" key="4">
    <source>
        <dbReference type="ARBA" id="ARBA00023163"/>
    </source>
</evidence>
<dbReference type="EMBL" id="FQXP01000009">
    <property type="protein sequence ID" value="SHI02255.1"/>
    <property type="molecule type" value="Genomic_DNA"/>
</dbReference>
<name>A0A1M5XQY5_9CLOT</name>
<dbReference type="AlphaFoldDB" id="A0A1M5XQY5"/>
<evidence type="ECO:0000313" key="7">
    <source>
        <dbReference type="Proteomes" id="UP000184526"/>
    </source>
</evidence>
<keyword evidence="1" id="KW-0805">Transcription regulation</keyword>
<dbReference type="InterPro" id="IPR000551">
    <property type="entry name" value="MerR-type_HTH_dom"/>
</dbReference>
<feature type="domain" description="HTH merR-type" evidence="5">
    <location>
        <begin position="1"/>
        <end position="70"/>
    </location>
</feature>
<dbReference type="Gene3D" id="1.10.490.50">
    <property type="entry name" value="Antibiotic binding domain of TipA-like multidrug resistance regulators"/>
    <property type="match status" value="1"/>
</dbReference>
<dbReference type="InterPro" id="IPR009061">
    <property type="entry name" value="DNA-bd_dom_put_sf"/>
</dbReference>
<proteinExistence type="predicted"/>
<evidence type="ECO:0000256" key="1">
    <source>
        <dbReference type="ARBA" id="ARBA00023015"/>
    </source>
</evidence>
<organism evidence="6 7">
    <name type="scientific">Clostridium collagenovorans DSM 3089</name>
    <dbReference type="NCBI Taxonomy" id="1121306"/>
    <lineage>
        <taxon>Bacteria</taxon>
        <taxon>Bacillati</taxon>
        <taxon>Bacillota</taxon>
        <taxon>Clostridia</taxon>
        <taxon>Eubacteriales</taxon>
        <taxon>Clostridiaceae</taxon>
        <taxon>Clostridium</taxon>
    </lineage>
</organism>
<keyword evidence="7" id="KW-1185">Reference proteome</keyword>
<dbReference type="InterPro" id="IPR036244">
    <property type="entry name" value="TipA-like_antibiotic-bd"/>
</dbReference>
<evidence type="ECO:0000313" key="6">
    <source>
        <dbReference type="EMBL" id="SHI02255.1"/>
    </source>
</evidence>
<dbReference type="Gene3D" id="1.10.1660.10">
    <property type="match status" value="1"/>
</dbReference>
<protein>
    <submittedName>
        <fullName evidence="6">DNA-binding transcriptional regulator, MerR family</fullName>
    </submittedName>
</protein>
<sequence length="252" mass="29794">MYMINEISKLTGVSIRRLHHYDEIGLLVPSKRTESNYRMYSEEDVERLYQILLFKELDFPLQEIKRLLYDEEFDKQKALTMQRELIVEKKNRLENIIESIDSRIVNLGGKAMSKKDFKAFNYEEIKKHEEKYKEEVKERYGKTSAYKESKEKTSKYSKGEWENIMGEAAEIYEGLAALMDENPSNEKVQELVGKWRSHISKNYYNCTLEIFRGLALMYVADERFTENIDKYGGGLAQFLSEAMNIYCDNNLK</sequence>
<dbReference type="Proteomes" id="UP000184526">
    <property type="component" value="Unassembled WGS sequence"/>
</dbReference>
<keyword evidence="2 6" id="KW-0238">DNA-binding</keyword>
<keyword evidence="4" id="KW-0804">Transcription</keyword>
<evidence type="ECO:0000256" key="2">
    <source>
        <dbReference type="ARBA" id="ARBA00023125"/>
    </source>
</evidence>
<dbReference type="InterPro" id="IPR012925">
    <property type="entry name" value="TipAS_dom"/>
</dbReference>
<dbReference type="InterPro" id="IPR047057">
    <property type="entry name" value="MerR_fam"/>
</dbReference>
<dbReference type="STRING" id="1121306.SAMN02745196_02403"/>
<dbReference type="PANTHER" id="PTHR30204:SF90">
    <property type="entry name" value="HTH-TYPE TRANSCRIPTIONAL ACTIVATOR MTA"/>
    <property type="match status" value="1"/>
</dbReference>
<dbReference type="SMART" id="SM00422">
    <property type="entry name" value="HTH_MERR"/>
    <property type="match status" value="1"/>
</dbReference>
<evidence type="ECO:0000256" key="3">
    <source>
        <dbReference type="ARBA" id="ARBA00023159"/>
    </source>
</evidence>
<keyword evidence="3" id="KW-0010">Activator</keyword>
<dbReference type="SUPFAM" id="SSF46955">
    <property type="entry name" value="Putative DNA-binding domain"/>
    <property type="match status" value="1"/>
</dbReference>
<dbReference type="OrthoDB" id="9814833at2"/>
<dbReference type="SUPFAM" id="SSF89082">
    <property type="entry name" value="Antibiotic binding domain of TipA-like multidrug resistance regulators"/>
    <property type="match status" value="1"/>
</dbReference>
<gene>
    <name evidence="6" type="ORF">SAMN02745196_02403</name>
</gene>